<organism evidence="1 2">
    <name type="scientific">Phyllosticta citriasiana</name>
    <dbReference type="NCBI Taxonomy" id="595635"/>
    <lineage>
        <taxon>Eukaryota</taxon>
        <taxon>Fungi</taxon>
        <taxon>Dikarya</taxon>
        <taxon>Ascomycota</taxon>
        <taxon>Pezizomycotina</taxon>
        <taxon>Dothideomycetes</taxon>
        <taxon>Dothideomycetes incertae sedis</taxon>
        <taxon>Botryosphaeriales</taxon>
        <taxon>Phyllostictaceae</taxon>
        <taxon>Phyllosticta</taxon>
    </lineage>
</organism>
<gene>
    <name evidence="1" type="ORF">IWZ03DRAFT_67614</name>
</gene>
<proteinExistence type="predicted"/>
<comment type="caution">
    <text evidence="1">The sequence shown here is derived from an EMBL/GenBank/DDBJ whole genome shotgun (WGS) entry which is preliminary data.</text>
</comment>
<evidence type="ECO:0000313" key="1">
    <source>
        <dbReference type="EMBL" id="KAK7510770.1"/>
    </source>
</evidence>
<dbReference type="EMBL" id="JBBPHU010000013">
    <property type="protein sequence ID" value="KAK7510770.1"/>
    <property type="molecule type" value="Genomic_DNA"/>
</dbReference>
<accession>A0ABR1K9W7</accession>
<keyword evidence="2" id="KW-1185">Reference proteome</keyword>
<reference evidence="1 2" key="1">
    <citation type="submission" date="2024-04" db="EMBL/GenBank/DDBJ databases">
        <title>Phyllosticta paracitricarpa is synonymous to the EU quarantine fungus P. citricarpa based on phylogenomic analyses.</title>
        <authorList>
            <consortium name="Lawrence Berkeley National Laboratory"/>
            <person name="Van Ingen-Buijs V.A."/>
            <person name="Van Westerhoven A.C."/>
            <person name="Haridas S."/>
            <person name="Skiadas P."/>
            <person name="Martin F."/>
            <person name="Groenewald J.Z."/>
            <person name="Crous P.W."/>
            <person name="Seidl M.F."/>
        </authorList>
    </citation>
    <scope>NUCLEOTIDE SEQUENCE [LARGE SCALE GENOMIC DNA]</scope>
    <source>
        <strain evidence="1 2">CBS 123371</strain>
    </source>
</reference>
<sequence>MYYLAVENCLDNVSSPYSFTRPPALFVKTLSSGTLPSADGKIGTKLGGLLAFVDLLCRTFALPRGELVSVGFRFFCTLTQLKSPLIISCSYYERPGSVSLATAARGVKQRGRRLHICLRRFSAFFFFFVYKVFSFSSSLDFSVVSSSLSVALTSRPWKFSSSPSTSIFLGRHQSTIFFLVSRQSVSPSVSRGETGKKLLLLYYCCEEEDYEKEDTERPLDYVF</sequence>
<evidence type="ECO:0000313" key="2">
    <source>
        <dbReference type="Proteomes" id="UP001363622"/>
    </source>
</evidence>
<dbReference type="Proteomes" id="UP001363622">
    <property type="component" value="Unassembled WGS sequence"/>
</dbReference>
<name>A0ABR1K9W7_9PEZI</name>
<protein>
    <submittedName>
        <fullName evidence="1">Uncharacterized protein</fullName>
    </submittedName>
</protein>